<sequence length="102" mass="10511">MRWRVAVLAATSLLLGFGVAQVTGNRFAGGIILLVGGVWCAIVLVRHAGPLRTVIVGVVYIGAFIVSHPLGKLIGPWPSVVLVALITGAVAYALAPKAASRN</sequence>
<accession>A0A6J7DAA9</accession>
<dbReference type="EMBL" id="CAFBLS010000047">
    <property type="protein sequence ID" value="CAB4867912.1"/>
    <property type="molecule type" value="Genomic_DNA"/>
</dbReference>
<protein>
    <submittedName>
        <fullName evidence="2">Unannotated protein</fullName>
    </submittedName>
</protein>
<keyword evidence="1" id="KW-0472">Membrane</keyword>
<keyword evidence="1" id="KW-1133">Transmembrane helix</keyword>
<proteinExistence type="predicted"/>
<keyword evidence="1" id="KW-0812">Transmembrane</keyword>
<name>A0A6J7DAA9_9ZZZZ</name>
<dbReference type="AlphaFoldDB" id="A0A6J7DAA9"/>
<feature type="transmembrane region" description="Helical" evidence="1">
    <location>
        <begin position="53"/>
        <end position="71"/>
    </location>
</feature>
<evidence type="ECO:0000313" key="2">
    <source>
        <dbReference type="EMBL" id="CAB4867912.1"/>
    </source>
</evidence>
<gene>
    <name evidence="2" type="ORF">UFOPK3402_00543</name>
</gene>
<reference evidence="2" key="1">
    <citation type="submission" date="2020-05" db="EMBL/GenBank/DDBJ databases">
        <authorList>
            <person name="Chiriac C."/>
            <person name="Salcher M."/>
            <person name="Ghai R."/>
            <person name="Kavagutti S V."/>
        </authorList>
    </citation>
    <scope>NUCLEOTIDE SEQUENCE</scope>
</reference>
<feature type="transmembrane region" description="Helical" evidence="1">
    <location>
        <begin position="30"/>
        <end position="46"/>
    </location>
</feature>
<organism evidence="2">
    <name type="scientific">freshwater metagenome</name>
    <dbReference type="NCBI Taxonomy" id="449393"/>
    <lineage>
        <taxon>unclassified sequences</taxon>
        <taxon>metagenomes</taxon>
        <taxon>ecological metagenomes</taxon>
    </lineage>
</organism>
<evidence type="ECO:0000256" key="1">
    <source>
        <dbReference type="SAM" id="Phobius"/>
    </source>
</evidence>
<feature type="transmembrane region" description="Helical" evidence="1">
    <location>
        <begin position="77"/>
        <end position="95"/>
    </location>
</feature>